<evidence type="ECO:0000256" key="5">
    <source>
        <dbReference type="ARBA" id="ARBA00023136"/>
    </source>
</evidence>
<sequence length="539" mass="57805">MKISPSMKSKSATSFQKAFRKLQRDNVKITLAIVFVVIIAGMALFFGHANLHMPLLALATVVGGYMAMNIGANDVANNVGPLVGSQTITLSMAILIAAICEVLGAVLAGSEVVQSIKGKIINPAHIQSTTVFVGMMFSALLSGAIWLHLATAIGAPVSTTHSIVGGILGAGLVAGGLGAVNWSFLGGIVGSWIISPLMGGGIAMGLLVLFKYILSDREDKKAAALKSMSAIVGGMGLSFSWFMLAKVLHLTLAMWQELGLSVGVGFLAYIGFRSYVKKKLPSLENTRESIHTLFTWPLIFSAALLSFAHGANDVANAVGPLAAIVQSLQEWGNHAIPTKAYAPAWIMLIGGLGIATGLSLYGPRLIKTVGSEITELDKMQAFCIAMATVVTVLLASKLGLPVSSTHITIGAVFGVGFLREFLQKRLFEMKQMILDAHHGEDEAVVKNFLDRFEKANPRQKKEMLAYLKALQKENNTLEYTVGLSKKERKSLKKAYKSELVKRSVIKKIITAWLVTVPISALLGALGYYLVDFFKIVERL</sequence>
<feature type="transmembrane region" description="Helical" evidence="6">
    <location>
        <begin position="293"/>
        <end position="311"/>
    </location>
</feature>
<name>E7G4F4_9HELI</name>
<dbReference type="GO" id="GO:0035435">
    <property type="term" value="P:phosphate ion transmembrane transport"/>
    <property type="evidence" value="ECO:0007669"/>
    <property type="project" value="TreeGrafter"/>
</dbReference>
<feature type="transmembrane region" description="Helical" evidence="6">
    <location>
        <begin position="250"/>
        <end position="272"/>
    </location>
</feature>
<feature type="transmembrane region" description="Helical" evidence="6">
    <location>
        <begin position="29"/>
        <end position="49"/>
    </location>
</feature>
<reference evidence="7 8" key="1">
    <citation type="journal article" date="2011" name="Vet. Res.">
        <title>Genome sequence of Helicobacter suis supports its role in gastric pathology.</title>
        <authorList>
            <person name="Vermoote M."/>
            <person name="Vandekerckhove T.T."/>
            <person name="Flahou B."/>
            <person name="Pasmans F."/>
            <person name="Smet A."/>
            <person name="De Groote D."/>
            <person name="Van Criekinge W."/>
            <person name="Ducatelle R."/>
            <person name="Haesebrouck F."/>
        </authorList>
    </citation>
    <scope>NUCLEOTIDE SEQUENCE [LARGE SCALE GENOMIC DNA]</scope>
    <source>
        <strain evidence="7 8">HS5</strain>
    </source>
</reference>
<dbReference type="GO" id="GO:0016020">
    <property type="term" value="C:membrane"/>
    <property type="evidence" value="ECO:0007669"/>
    <property type="project" value="UniProtKB-SubCell"/>
</dbReference>
<keyword evidence="5 6" id="KW-0472">Membrane</keyword>
<evidence type="ECO:0000256" key="1">
    <source>
        <dbReference type="ARBA" id="ARBA00004141"/>
    </source>
</evidence>
<feature type="transmembrane region" description="Helical" evidence="6">
    <location>
        <begin position="509"/>
        <end position="530"/>
    </location>
</feature>
<keyword evidence="4 6" id="KW-1133">Transmembrane helix</keyword>
<evidence type="ECO:0000313" key="7">
    <source>
        <dbReference type="EMBL" id="EFX41759.1"/>
    </source>
</evidence>
<dbReference type="Proteomes" id="UP000054093">
    <property type="component" value="Unassembled WGS sequence"/>
</dbReference>
<feature type="transmembrane region" description="Helical" evidence="6">
    <location>
        <begin position="55"/>
        <end position="76"/>
    </location>
</feature>
<dbReference type="PANTHER" id="PTHR11101">
    <property type="entry name" value="PHOSPHATE TRANSPORTER"/>
    <property type="match status" value="1"/>
</dbReference>
<evidence type="ECO:0000256" key="2">
    <source>
        <dbReference type="ARBA" id="ARBA00022448"/>
    </source>
</evidence>
<comment type="similarity">
    <text evidence="6">Belongs to the inorganic phosphate transporter (PiT) (TC 2.A.20) family.</text>
</comment>
<dbReference type="PANTHER" id="PTHR11101:SF80">
    <property type="entry name" value="PHOSPHATE TRANSPORTER"/>
    <property type="match status" value="1"/>
</dbReference>
<keyword evidence="3 6" id="KW-0812">Transmembrane</keyword>
<evidence type="ECO:0000256" key="3">
    <source>
        <dbReference type="ARBA" id="ARBA00022692"/>
    </source>
</evidence>
<feature type="transmembrane region" description="Helical" evidence="6">
    <location>
        <begin position="381"/>
        <end position="400"/>
    </location>
</feature>
<feature type="transmembrane region" description="Helical" evidence="6">
    <location>
        <begin position="88"/>
        <end position="109"/>
    </location>
</feature>
<feature type="transmembrane region" description="Helical" evidence="6">
    <location>
        <begin position="340"/>
        <end position="361"/>
    </location>
</feature>
<comment type="caution">
    <text evidence="7">The sequence shown here is derived from an EMBL/GenBank/DDBJ whole genome shotgun (WGS) entry which is preliminary data.</text>
</comment>
<dbReference type="EMBL" id="ADHO01000159">
    <property type="protein sequence ID" value="EFX41759.1"/>
    <property type="molecule type" value="Genomic_DNA"/>
</dbReference>
<dbReference type="InterPro" id="IPR001204">
    <property type="entry name" value="Phos_transporter"/>
</dbReference>
<dbReference type="AlphaFoldDB" id="E7G4F4"/>
<feature type="transmembrane region" description="Helical" evidence="6">
    <location>
        <begin position="162"/>
        <end position="184"/>
    </location>
</feature>
<feature type="transmembrane region" description="Helical" evidence="6">
    <location>
        <begin position="222"/>
        <end position="244"/>
    </location>
</feature>
<keyword evidence="2 6" id="KW-0813">Transport</keyword>
<gene>
    <name evidence="7" type="primary">pho</name>
    <name evidence="7" type="ORF">HSUHS5_0861</name>
</gene>
<feature type="transmembrane region" description="Helical" evidence="6">
    <location>
        <begin position="190"/>
        <end position="210"/>
    </location>
</feature>
<comment type="subcellular location">
    <subcellularLocation>
        <location evidence="1 6">Membrane</location>
        <topology evidence="1 6">Multi-pass membrane protein</topology>
    </subcellularLocation>
</comment>
<organism evidence="7 8">
    <name type="scientific">Helicobacter suis HS5</name>
    <dbReference type="NCBI Taxonomy" id="710394"/>
    <lineage>
        <taxon>Bacteria</taxon>
        <taxon>Pseudomonadati</taxon>
        <taxon>Campylobacterota</taxon>
        <taxon>Epsilonproteobacteria</taxon>
        <taxon>Campylobacterales</taxon>
        <taxon>Helicobacteraceae</taxon>
        <taxon>Helicobacter</taxon>
    </lineage>
</organism>
<dbReference type="GO" id="GO:0005315">
    <property type="term" value="F:phosphate transmembrane transporter activity"/>
    <property type="evidence" value="ECO:0007669"/>
    <property type="project" value="InterPro"/>
</dbReference>
<keyword evidence="6" id="KW-0592">Phosphate transport</keyword>
<protein>
    <recommendedName>
        <fullName evidence="6">Phosphate transporter</fullName>
    </recommendedName>
</protein>
<proteinExistence type="inferred from homology"/>
<evidence type="ECO:0000256" key="6">
    <source>
        <dbReference type="RuleBase" id="RU363058"/>
    </source>
</evidence>
<accession>E7G4F4</accession>
<evidence type="ECO:0000313" key="8">
    <source>
        <dbReference type="Proteomes" id="UP000054093"/>
    </source>
</evidence>
<feature type="transmembrane region" description="Helical" evidence="6">
    <location>
        <begin position="129"/>
        <end position="150"/>
    </location>
</feature>
<feature type="transmembrane region" description="Helical" evidence="6">
    <location>
        <begin position="406"/>
        <end position="422"/>
    </location>
</feature>
<evidence type="ECO:0000256" key="4">
    <source>
        <dbReference type="ARBA" id="ARBA00022989"/>
    </source>
</evidence>
<dbReference type="Pfam" id="PF01384">
    <property type="entry name" value="PHO4"/>
    <property type="match status" value="1"/>
</dbReference>